<organism evidence="3 4">
    <name type="scientific">Friedmanniomyces endolithicus</name>
    <dbReference type="NCBI Taxonomy" id="329885"/>
    <lineage>
        <taxon>Eukaryota</taxon>
        <taxon>Fungi</taxon>
        <taxon>Dikarya</taxon>
        <taxon>Ascomycota</taxon>
        <taxon>Pezizomycotina</taxon>
        <taxon>Dothideomycetes</taxon>
        <taxon>Dothideomycetidae</taxon>
        <taxon>Mycosphaerellales</taxon>
        <taxon>Teratosphaeriaceae</taxon>
        <taxon>Friedmanniomyces</taxon>
    </lineage>
</organism>
<evidence type="ECO:0000256" key="1">
    <source>
        <dbReference type="SAM" id="MobiDB-lite"/>
    </source>
</evidence>
<feature type="region of interest" description="Disordered" evidence="1">
    <location>
        <begin position="1"/>
        <end position="24"/>
    </location>
</feature>
<sequence>MLLQQDPVAMDSDTDTPSSESDHPLRPVVAAFQEQQYTYILSDGNRFVLFGDSILQQSFSQNVSFAFGAALTDIYSRRLDVLNRGLSGYNTRQALRAQPLCLPLPEKASMRFLLIMFGANDSRIQNSPGGPEQHVRIEDFTFNLRHMVQHPCVKAHGDDVHIILVTTPPIDERKCLRADQEKYPKLGQTLRRTAANTALYAQAIRDLGEELQIPVLDIHRSMLAHAGHDHLTAPLPGSMDRPTDPTLQSFLTDGLHFSGEGYRLLYGELMTLIEQNWPESMPDRLPLMLPAWDFQPTWKVDGGIQEPEWEDGGWSGPLRERGGNPPVGSEREVLVTGQFTEVLKWVKN</sequence>
<name>A0AAN6H2Q3_9PEZI</name>
<feature type="region of interest" description="Disordered" evidence="1">
    <location>
        <begin position="309"/>
        <end position="329"/>
    </location>
</feature>
<accession>A0AAN6H2Q3</accession>
<dbReference type="InterPro" id="IPR036514">
    <property type="entry name" value="SGNH_hydro_sf"/>
</dbReference>
<dbReference type="InterPro" id="IPR045136">
    <property type="entry name" value="Iah1-like"/>
</dbReference>
<dbReference type="SUPFAM" id="SSF52266">
    <property type="entry name" value="SGNH hydrolase"/>
    <property type="match status" value="1"/>
</dbReference>
<dbReference type="PANTHER" id="PTHR14209:SF19">
    <property type="entry name" value="ISOAMYL ACETATE-HYDROLYZING ESTERASE 1 HOMOLOG"/>
    <property type="match status" value="1"/>
</dbReference>
<evidence type="ECO:0000313" key="4">
    <source>
        <dbReference type="Proteomes" id="UP001175353"/>
    </source>
</evidence>
<dbReference type="InterPro" id="IPR013830">
    <property type="entry name" value="SGNH_hydro"/>
</dbReference>
<dbReference type="EMBL" id="JAUJLE010000528">
    <property type="protein sequence ID" value="KAK0953913.1"/>
    <property type="molecule type" value="Genomic_DNA"/>
</dbReference>
<evidence type="ECO:0000259" key="2">
    <source>
        <dbReference type="Pfam" id="PF13472"/>
    </source>
</evidence>
<dbReference type="Gene3D" id="3.40.50.1110">
    <property type="entry name" value="SGNH hydrolase"/>
    <property type="match status" value="1"/>
</dbReference>
<dbReference type="AlphaFoldDB" id="A0AAN6H2Q3"/>
<proteinExistence type="predicted"/>
<comment type="caution">
    <text evidence="3">The sequence shown here is derived from an EMBL/GenBank/DDBJ whole genome shotgun (WGS) entry which is preliminary data.</text>
</comment>
<dbReference type="Pfam" id="PF13472">
    <property type="entry name" value="Lipase_GDSL_2"/>
    <property type="match status" value="1"/>
</dbReference>
<dbReference type="Proteomes" id="UP001175353">
    <property type="component" value="Unassembled WGS sequence"/>
</dbReference>
<evidence type="ECO:0000313" key="3">
    <source>
        <dbReference type="EMBL" id="KAK0953913.1"/>
    </source>
</evidence>
<dbReference type="PANTHER" id="PTHR14209">
    <property type="entry name" value="ISOAMYL ACETATE-HYDROLYZING ESTERASE 1"/>
    <property type="match status" value="1"/>
</dbReference>
<gene>
    <name evidence="3" type="ORF">LTR91_023583</name>
</gene>
<protein>
    <recommendedName>
        <fullName evidence="2">SGNH hydrolase-type esterase domain-containing protein</fullName>
    </recommendedName>
</protein>
<reference evidence="3" key="1">
    <citation type="submission" date="2023-06" db="EMBL/GenBank/DDBJ databases">
        <title>Black Yeasts Isolated from many extreme environments.</title>
        <authorList>
            <person name="Coleine C."/>
            <person name="Stajich J.E."/>
            <person name="Selbmann L."/>
        </authorList>
    </citation>
    <scope>NUCLEOTIDE SEQUENCE</scope>
    <source>
        <strain evidence="3">CCFEE 5200</strain>
    </source>
</reference>
<keyword evidence="4" id="KW-1185">Reference proteome</keyword>
<dbReference type="CDD" id="cd01838">
    <property type="entry name" value="Isoamyl_acetate_hydrolase_like"/>
    <property type="match status" value="1"/>
</dbReference>
<feature type="domain" description="SGNH hydrolase-type esterase" evidence="2">
    <location>
        <begin position="49"/>
        <end position="264"/>
    </location>
</feature>